<name>A0A1G2LBJ9_9BACT</name>
<evidence type="ECO:0000313" key="2">
    <source>
        <dbReference type="Proteomes" id="UP000178977"/>
    </source>
</evidence>
<sequence>MAPPFRFIQLVSFGNRATRVSIIQYPVGLSPSLEKIIPMPKSESMKEGLRGSKEMLKLYPSMNTAVKFYGPSERRMFMKNK</sequence>
<proteinExistence type="predicted"/>
<dbReference type="Proteomes" id="UP000178977">
    <property type="component" value="Unassembled WGS sequence"/>
</dbReference>
<comment type="caution">
    <text evidence="1">The sequence shown here is derived from an EMBL/GenBank/DDBJ whole genome shotgun (WGS) entry which is preliminary data.</text>
</comment>
<gene>
    <name evidence="1" type="ORF">A3A44_01170</name>
</gene>
<protein>
    <submittedName>
        <fullName evidence="1">Uncharacterized protein</fullName>
    </submittedName>
</protein>
<dbReference type="AlphaFoldDB" id="A0A1G2LBJ9"/>
<dbReference type="EMBL" id="MHQT01000032">
    <property type="protein sequence ID" value="OHA09013.1"/>
    <property type="molecule type" value="Genomic_DNA"/>
</dbReference>
<evidence type="ECO:0000313" key="1">
    <source>
        <dbReference type="EMBL" id="OHA09013.1"/>
    </source>
</evidence>
<reference evidence="1 2" key="1">
    <citation type="journal article" date="2016" name="Nat. Commun.">
        <title>Thousands of microbial genomes shed light on interconnected biogeochemical processes in an aquifer system.</title>
        <authorList>
            <person name="Anantharaman K."/>
            <person name="Brown C.T."/>
            <person name="Hug L.A."/>
            <person name="Sharon I."/>
            <person name="Castelle C.J."/>
            <person name="Probst A.J."/>
            <person name="Thomas B.C."/>
            <person name="Singh A."/>
            <person name="Wilkins M.J."/>
            <person name="Karaoz U."/>
            <person name="Brodie E.L."/>
            <person name="Williams K.H."/>
            <person name="Hubbard S.S."/>
            <person name="Banfield J.F."/>
        </authorList>
    </citation>
    <scope>NUCLEOTIDE SEQUENCE [LARGE SCALE GENOMIC DNA]</scope>
</reference>
<accession>A0A1G2LBJ9</accession>
<organism evidence="1 2">
    <name type="scientific">Candidatus Sungbacteria bacterium RIFCSPLOWO2_01_FULL_60_25</name>
    <dbReference type="NCBI Taxonomy" id="1802281"/>
    <lineage>
        <taxon>Bacteria</taxon>
        <taxon>Candidatus Sungiibacteriota</taxon>
    </lineage>
</organism>